<organism evidence="3 4">
    <name type="scientific">Tengunoibacter tsumagoiensis</name>
    <dbReference type="NCBI Taxonomy" id="2014871"/>
    <lineage>
        <taxon>Bacteria</taxon>
        <taxon>Bacillati</taxon>
        <taxon>Chloroflexota</taxon>
        <taxon>Ktedonobacteria</taxon>
        <taxon>Ktedonobacterales</taxon>
        <taxon>Dictyobacteraceae</taxon>
        <taxon>Tengunoibacter</taxon>
    </lineage>
</organism>
<name>A0A401ZZA8_9CHLR</name>
<dbReference type="EMBL" id="BIFR01000001">
    <property type="protein sequence ID" value="GCE12194.1"/>
    <property type="molecule type" value="Genomic_DNA"/>
</dbReference>
<evidence type="ECO:0000256" key="2">
    <source>
        <dbReference type="SAM" id="Phobius"/>
    </source>
</evidence>
<sequence length="575" mass="62245">MTQINNRRGIASLIMITALVISFMLGSLGLQHGIGQASPGTRPLTYQELVKRIAAHHKAPFQGNVQQSSQVAKTNSQKISQPPHAPSKHQSNVKVNQDLNPWAKVDVAAAINPLNGQDYLVMSTDARENYSHSFYHISTTGGRSWSDDALPPGIDQATNSQYVIQTDPGVAFDSNGHSFLSSISSNTISTPDGSYANYDNEIDLVQGYNNGTYTYTSATPVDYAPCNGQTNGNGVFYCPGQLTKPAITIDNGAKSPNKNSIYVYYTYFCSGVPQLATDTPTTTSDTPTPAGSKKAQNSGGGPYEPDGPCIQDGLTIAPNTSVILAAQSSGAGLPFSTPKLVSGVFSQAEFGSMVIDSHGTPHIFFDDFTSYPTVHIYESTLQNGNWTTNIQPLTTLLYNQSPSYWYFGSYTSVAPSCTGYKDLAYCTVSASQIGNLPLVATPDIYLLKINTITNSAAEPVQINNDPNNGTKYHFNPWPAVSSKGFVYVGWYDSRHDPLNTRLEYFVGKSIDGGKTFSKQQAISDQPFNPCANNFGCTWFGDYDQLAIGPDDIVHAIWSDTRDGVGIQLYTQAIKW</sequence>
<evidence type="ECO:0000256" key="1">
    <source>
        <dbReference type="SAM" id="MobiDB-lite"/>
    </source>
</evidence>
<dbReference type="Proteomes" id="UP000287352">
    <property type="component" value="Unassembled WGS sequence"/>
</dbReference>
<dbReference type="RefSeq" id="WP_126579833.1">
    <property type="nucleotide sequence ID" value="NZ_BIFR01000001.1"/>
</dbReference>
<keyword evidence="4" id="KW-1185">Reference proteome</keyword>
<evidence type="ECO:0000313" key="4">
    <source>
        <dbReference type="Proteomes" id="UP000287352"/>
    </source>
</evidence>
<feature type="region of interest" description="Disordered" evidence="1">
    <location>
        <begin position="60"/>
        <end position="92"/>
    </location>
</feature>
<keyword evidence="2" id="KW-0472">Membrane</keyword>
<evidence type="ECO:0000313" key="3">
    <source>
        <dbReference type="EMBL" id="GCE12194.1"/>
    </source>
</evidence>
<gene>
    <name evidence="3" type="ORF">KTT_20530</name>
</gene>
<feature type="region of interest" description="Disordered" evidence="1">
    <location>
        <begin position="278"/>
        <end position="306"/>
    </location>
</feature>
<protein>
    <recommendedName>
        <fullName evidence="5">Exo-alpha-sialidase</fullName>
    </recommendedName>
</protein>
<keyword evidence="2" id="KW-1133">Transmembrane helix</keyword>
<feature type="compositionally biased region" description="Low complexity" evidence="1">
    <location>
        <begin position="278"/>
        <end position="289"/>
    </location>
</feature>
<proteinExistence type="predicted"/>
<dbReference type="OrthoDB" id="9757809at2"/>
<reference evidence="4" key="1">
    <citation type="submission" date="2018-12" db="EMBL/GenBank/DDBJ databases">
        <title>Tengunoibacter tsumagoiensis gen. nov., sp. nov., Dictyobacter kobayashii sp. nov., D. alpinus sp. nov., and D. joshuensis sp. nov. and description of Dictyobacteraceae fam. nov. within the order Ktedonobacterales isolated from Tengu-no-mugimeshi.</title>
        <authorList>
            <person name="Wang C.M."/>
            <person name="Zheng Y."/>
            <person name="Sakai Y."/>
            <person name="Toyoda A."/>
            <person name="Minakuchi Y."/>
            <person name="Abe K."/>
            <person name="Yokota A."/>
            <person name="Yabe S."/>
        </authorList>
    </citation>
    <scope>NUCLEOTIDE SEQUENCE [LARGE SCALE GENOMIC DNA]</scope>
    <source>
        <strain evidence="4">Uno3</strain>
    </source>
</reference>
<feature type="compositionally biased region" description="Polar residues" evidence="1">
    <location>
        <begin position="63"/>
        <end position="80"/>
    </location>
</feature>
<keyword evidence="2" id="KW-0812">Transmembrane</keyword>
<accession>A0A401ZZA8</accession>
<feature type="transmembrane region" description="Helical" evidence="2">
    <location>
        <begin position="12"/>
        <end position="30"/>
    </location>
</feature>
<dbReference type="AlphaFoldDB" id="A0A401ZZA8"/>
<evidence type="ECO:0008006" key="5">
    <source>
        <dbReference type="Google" id="ProtNLM"/>
    </source>
</evidence>
<comment type="caution">
    <text evidence="3">The sequence shown here is derived from an EMBL/GenBank/DDBJ whole genome shotgun (WGS) entry which is preliminary data.</text>
</comment>